<comment type="catalytic activity">
    <reaction evidence="10">
        <text>dihydroxyacetone + ATP = dihydroxyacetone phosphate + ADP + H(+)</text>
        <dbReference type="Rhea" id="RHEA:15773"/>
        <dbReference type="ChEBI" id="CHEBI:15378"/>
        <dbReference type="ChEBI" id="CHEBI:16016"/>
        <dbReference type="ChEBI" id="CHEBI:30616"/>
        <dbReference type="ChEBI" id="CHEBI:57642"/>
        <dbReference type="ChEBI" id="CHEBI:456216"/>
        <dbReference type="EC" id="2.7.1.29"/>
    </reaction>
</comment>
<comment type="function">
    <text evidence="1">Catalyzes both the phosphorylation of dihydroxyacetone and of glyceraldehyde.</text>
</comment>
<keyword evidence="7" id="KW-0319">Glycerol metabolism</keyword>
<keyword evidence="4" id="KW-0808">Transferase</keyword>
<dbReference type="Proteomes" id="UP001595075">
    <property type="component" value="Unassembled WGS sequence"/>
</dbReference>
<dbReference type="SUPFAM" id="SSF82549">
    <property type="entry name" value="DAK1/DegV-like"/>
    <property type="match status" value="1"/>
</dbReference>
<dbReference type="SMART" id="SM01120">
    <property type="entry name" value="Dak2"/>
    <property type="match status" value="1"/>
</dbReference>
<comment type="caution">
    <text evidence="13">The sequence shown here is derived from an EMBL/GenBank/DDBJ whole genome shotgun (WGS) entry which is preliminary data.</text>
</comment>
<dbReference type="PROSITE" id="PS51481">
    <property type="entry name" value="DHAK"/>
    <property type="match status" value="1"/>
</dbReference>
<evidence type="ECO:0000313" key="14">
    <source>
        <dbReference type="Proteomes" id="UP001595075"/>
    </source>
</evidence>
<evidence type="ECO:0000256" key="1">
    <source>
        <dbReference type="ARBA" id="ARBA00003264"/>
    </source>
</evidence>
<dbReference type="InterPro" id="IPR012734">
    <property type="entry name" value="DhaK_ATP"/>
</dbReference>
<dbReference type="InterPro" id="IPR004006">
    <property type="entry name" value="DhaK_dom"/>
</dbReference>
<evidence type="ECO:0000256" key="5">
    <source>
        <dbReference type="ARBA" id="ARBA00022741"/>
    </source>
</evidence>
<dbReference type="SUPFAM" id="SSF101473">
    <property type="entry name" value="DhaL-like"/>
    <property type="match status" value="1"/>
</dbReference>
<evidence type="ECO:0008006" key="15">
    <source>
        <dbReference type="Google" id="ProtNLM"/>
    </source>
</evidence>
<keyword evidence="8" id="KW-0067">ATP-binding</keyword>
<dbReference type="InterPro" id="IPR036117">
    <property type="entry name" value="DhaL_dom_sf"/>
</dbReference>
<comment type="catalytic activity">
    <reaction evidence="9">
        <text>D-glyceraldehyde + ATP = D-glyceraldehyde 3-phosphate + ADP + H(+)</text>
        <dbReference type="Rhea" id="RHEA:13941"/>
        <dbReference type="ChEBI" id="CHEBI:15378"/>
        <dbReference type="ChEBI" id="CHEBI:17378"/>
        <dbReference type="ChEBI" id="CHEBI:30616"/>
        <dbReference type="ChEBI" id="CHEBI:59776"/>
        <dbReference type="ChEBI" id="CHEBI:456216"/>
        <dbReference type="EC" id="2.7.1.28"/>
    </reaction>
</comment>
<dbReference type="Gene3D" id="3.30.1180.20">
    <property type="entry name" value="Dihydroxyacetone kinase, domain 2"/>
    <property type="match status" value="1"/>
</dbReference>
<keyword evidence="5" id="KW-0547">Nucleotide-binding</keyword>
<keyword evidence="14" id="KW-1185">Reference proteome</keyword>
<evidence type="ECO:0000256" key="6">
    <source>
        <dbReference type="ARBA" id="ARBA00022777"/>
    </source>
</evidence>
<gene>
    <name evidence="13" type="ORF">VTL71DRAFT_149</name>
</gene>
<organism evidence="13 14">
    <name type="scientific">Oculimacula yallundae</name>
    <dbReference type="NCBI Taxonomy" id="86028"/>
    <lineage>
        <taxon>Eukaryota</taxon>
        <taxon>Fungi</taxon>
        <taxon>Dikarya</taxon>
        <taxon>Ascomycota</taxon>
        <taxon>Pezizomycotina</taxon>
        <taxon>Leotiomycetes</taxon>
        <taxon>Helotiales</taxon>
        <taxon>Ploettnerulaceae</taxon>
        <taxon>Oculimacula</taxon>
    </lineage>
</organism>
<dbReference type="InterPro" id="IPR004007">
    <property type="entry name" value="DhaL_dom"/>
</dbReference>
<dbReference type="PANTHER" id="PTHR28629:SF14">
    <property type="entry name" value="DIHYDROXYACETONE KINASE 1"/>
    <property type="match status" value="1"/>
</dbReference>
<dbReference type="EMBL" id="JAZHXI010000001">
    <property type="protein sequence ID" value="KAL2075207.1"/>
    <property type="molecule type" value="Genomic_DNA"/>
</dbReference>
<reference evidence="13 14" key="1">
    <citation type="journal article" date="2024" name="Commun. Biol.">
        <title>Comparative genomic analysis of thermophilic fungi reveals convergent evolutionary adaptations and gene losses.</title>
        <authorList>
            <person name="Steindorff A.S."/>
            <person name="Aguilar-Pontes M.V."/>
            <person name="Robinson A.J."/>
            <person name="Andreopoulos B."/>
            <person name="LaButti K."/>
            <person name="Kuo A."/>
            <person name="Mondo S."/>
            <person name="Riley R."/>
            <person name="Otillar R."/>
            <person name="Haridas S."/>
            <person name="Lipzen A."/>
            <person name="Grimwood J."/>
            <person name="Schmutz J."/>
            <person name="Clum A."/>
            <person name="Reid I.D."/>
            <person name="Moisan M.C."/>
            <person name="Butler G."/>
            <person name="Nguyen T.T.M."/>
            <person name="Dewar K."/>
            <person name="Conant G."/>
            <person name="Drula E."/>
            <person name="Henrissat B."/>
            <person name="Hansel C."/>
            <person name="Singer S."/>
            <person name="Hutchinson M.I."/>
            <person name="de Vries R.P."/>
            <person name="Natvig D.O."/>
            <person name="Powell A.J."/>
            <person name="Tsang A."/>
            <person name="Grigoriev I.V."/>
        </authorList>
    </citation>
    <scope>NUCLEOTIDE SEQUENCE [LARGE SCALE GENOMIC DNA]</scope>
    <source>
        <strain evidence="13 14">CBS 494.80</strain>
    </source>
</reference>
<sequence length="586" mass="61693">MMSFKHFQNDPALLVASALRSLERVNPAVAVNEKHKIVYLKQSKNPQVSVISGGGSGHEPSFAGFVGDGFLSGAIAGSIFASPSTEQIESCLMQHVDSSKGIMVIVMNYTGDVLHFGMAVEKVKARGVNVDMLVVGDDVGVGRARGGRIGRRGIAGTVLVQKIASASAAAGATLEEVSKVAALVASNLVSVGASLAHVHVPGRAPARDDFNASDEIELGMGIHNEEGFKRLGKGLPGLVKAMLAQLLDQNDKDRAYINIKASESIVLLINNLGGVSVLELGCIVDEVCDQLHINYAIQPVRILVGTFMSSLNGPGFSISLLRVVDTHFEIGRSILELLDAPVKATGWPAVAIETIAVHNGGQNANSKEEYEAEPQRSNLKLDTSLAAKVLKSGLQRLIAAEAEITKYDTMVGDGDCGLCLRGGAKALLAHVDQGGLSQDAVQTVCDIARIVESSMDGTSGALYAIFLNSLARSLSVQTKAQEILVTTEIWAHALQEALESLGKYTPAQPGDRTLVDALQPFVQTMIATADFPKAVVAAKRGCDSTKGMQASLGRSVYVGGDDWMKCPDPGAYGLVELLLGMSLALN</sequence>
<comment type="pathway">
    <text evidence="2">Polyol metabolism; glycerol fermentation; glycerone phosphate from glycerol (oxidative route): step 2/2.</text>
</comment>
<dbReference type="Pfam" id="PF02733">
    <property type="entry name" value="Dak1"/>
    <property type="match status" value="1"/>
</dbReference>
<evidence type="ECO:0000259" key="12">
    <source>
        <dbReference type="PROSITE" id="PS51481"/>
    </source>
</evidence>
<dbReference type="Gene3D" id="1.25.40.340">
    <property type="match status" value="1"/>
</dbReference>
<evidence type="ECO:0000313" key="13">
    <source>
        <dbReference type="EMBL" id="KAL2075207.1"/>
    </source>
</evidence>
<evidence type="ECO:0000256" key="7">
    <source>
        <dbReference type="ARBA" id="ARBA00022798"/>
    </source>
</evidence>
<dbReference type="NCBIfam" id="TIGR02361">
    <property type="entry name" value="dak_ATP"/>
    <property type="match status" value="1"/>
</dbReference>
<feature type="domain" description="DhaK" evidence="12">
    <location>
        <begin position="10"/>
        <end position="347"/>
    </location>
</feature>
<proteinExistence type="inferred from homology"/>
<evidence type="ECO:0000256" key="3">
    <source>
        <dbReference type="ARBA" id="ARBA00008757"/>
    </source>
</evidence>
<evidence type="ECO:0000256" key="8">
    <source>
        <dbReference type="ARBA" id="ARBA00022840"/>
    </source>
</evidence>
<protein>
    <recommendedName>
        <fullName evidence="15">Dihydroxyacetone kinase</fullName>
    </recommendedName>
</protein>
<feature type="domain" description="DhaL" evidence="11">
    <location>
        <begin position="384"/>
        <end position="583"/>
    </location>
</feature>
<keyword evidence="6" id="KW-0418">Kinase</keyword>
<evidence type="ECO:0000256" key="4">
    <source>
        <dbReference type="ARBA" id="ARBA00022679"/>
    </source>
</evidence>
<evidence type="ECO:0000259" key="11">
    <source>
        <dbReference type="PROSITE" id="PS51480"/>
    </source>
</evidence>
<dbReference type="Pfam" id="PF02734">
    <property type="entry name" value="Dak2"/>
    <property type="match status" value="1"/>
</dbReference>
<dbReference type="PROSITE" id="PS51480">
    <property type="entry name" value="DHAL"/>
    <property type="match status" value="1"/>
</dbReference>
<evidence type="ECO:0000256" key="10">
    <source>
        <dbReference type="ARBA" id="ARBA00048898"/>
    </source>
</evidence>
<dbReference type="PANTHER" id="PTHR28629">
    <property type="entry name" value="TRIOKINASE/FMN CYCLASE"/>
    <property type="match status" value="1"/>
</dbReference>
<comment type="similarity">
    <text evidence="3">Belongs to the dihydroxyacetone kinase (DAK) family.</text>
</comment>
<dbReference type="InterPro" id="IPR050861">
    <property type="entry name" value="Dihydroxyacetone_Kinase"/>
</dbReference>
<evidence type="ECO:0000256" key="2">
    <source>
        <dbReference type="ARBA" id="ARBA00004778"/>
    </source>
</evidence>
<dbReference type="Gene3D" id="3.40.50.10440">
    <property type="entry name" value="Dihydroxyacetone kinase, domain 1"/>
    <property type="match status" value="1"/>
</dbReference>
<evidence type="ECO:0000256" key="9">
    <source>
        <dbReference type="ARBA" id="ARBA00047974"/>
    </source>
</evidence>
<accession>A0ABR4CZ78</accession>
<name>A0ABR4CZ78_9HELO</name>